<dbReference type="SUPFAM" id="SSF46689">
    <property type="entry name" value="Homeodomain-like"/>
    <property type="match status" value="1"/>
</dbReference>
<dbReference type="PANTHER" id="PTHR46564">
    <property type="entry name" value="TRANSPOSASE"/>
    <property type="match status" value="1"/>
</dbReference>
<organism evidence="1 2">
    <name type="scientific">Kipferlia bialata</name>
    <dbReference type="NCBI Taxonomy" id="797122"/>
    <lineage>
        <taxon>Eukaryota</taxon>
        <taxon>Metamonada</taxon>
        <taxon>Carpediemonas-like organisms</taxon>
        <taxon>Kipferlia</taxon>
    </lineage>
</organism>
<keyword evidence="2" id="KW-1185">Reference proteome</keyword>
<dbReference type="PANTHER" id="PTHR46564:SF1">
    <property type="entry name" value="TRANSPOSASE"/>
    <property type="match status" value="1"/>
</dbReference>
<dbReference type="OrthoDB" id="163721at2759"/>
<comment type="caution">
    <text evidence="1">The sequence shown here is derived from an EMBL/GenBank/DDBJ whole genome shotgun (WGS) entry which is preliminary data.</text>
</comment>
<name>A0A391NZT4_9EUKA</name>
<dbReference type="InterPro" id="IPR009057">
    <property type="entry name" value="Homeodomain-like_sf"/>
</dbReference>
<reference evidence="1 2" key="1">
    <citation type="journal article" date="2018" name="PLoS ONE">
        <title>The draft genome of Kipferlia bialata reveals reductive genome evolution in fornicate parasites.</title>
        <authorList>
            <person name="Tanifuji G."/>
            <person name="Takabayashi S."/>
            <person name="Kume K."/>
            <person name="Takagi M."/>
            <person name="Nakayama T."/>
            <person name="Kamikawa R."/>
            <person name="Inagaki Y."/>
            <person name="Hashimoto T."/>
        </authorList>
    </citation>
    <scope>NUCLEOTIDE SEQUENCE [LARGE SCALE GENOMIC DNA]</scope>
    <source>
        <strain evidence="1">NY0173</strain>
    </source>
</reference>
<dbReference type="GO" id="GO:0003676">
    <property type="term" value="F:nucleic acid binding"/>
    <property type="evidence" value="ECO:0007669"/>
    <property type="project" value="InterPro"/>
</dbReference>
<evidence type="ECO:0000313" key="1">
    <source>
        <dbReference type="EMBL" id="GCA63829.1"/>
    </source>
</evidence>
<dbReference type="EMBL" id="BDIP01005225">
    <property type="protein sequence ID" value="GCA63829.1"/>
    <property type="molecule type" value="Genomic_DNA"/>
</dbReference>
<accession>A0A391NZT4</accession>
<dbReference type="Gene3D" id="3.30.420.10">
    <property type="entry name" value="Ribonuclease H-like superfamily/Ribonuclease H"/>
    <property type="match status" value="1"/>
</dbReference>
<dbReference type="AlphaFoldDB" id="A0A391NZT4"/>
<evidence type="ECO:0000313" key="2">
    <source>
        <dbReference type="Proteomes" id="UP000265618"/>
    </source>
</evidence>
<sequence length="270" mass="31322">MYSDDVVWQAMYLIMVRCVTLEVVSFFLGPAPSTLCEWHKQYEATGRIRPNRPKERPNRRLYSDEMVTWIQDHVLEQPMLYLHEMQEHFAYKFPGHRIPSEATICRALAAHDPPITRKRVMNAARQSCLQDRLDFLDQIKTFVTSPDQLIVIDETSKNARANHRRYGRGPSGKEVIEKAAFDRELGVSCLASFTIDGFQSISTRETHNRQGFLSDFVIDILPHIQEYPLENSILICDGARTHCTWRLYELCMQKGAVVIFMPRYPLPPPH</sequence>
<protein>
    <submittedName>
        <fullName evidence="1">Uncharacterized protein</fullName>
    </submittedName>
</protein>
<dbReference type="InterPro" id="IPR036397">
    <property type="entry name" value="RNaseH_sf"/>
</dbReference>
<gene>
    <name evidence="1" type="ORF">KIPB_012115</name>
</gene>
<proteinExistence type="predicted"/>
<dbReference type="Proteomes" id="UP000265618">
    <property type="component" value="Unassembled WGS sequence"/>
</dbReference>